<accession>A0A2J6WME5</accession>
<evidence type="ECO:0000256" key="4">
    <source>
        <dbReference type="ARBA" id="ARBA00022840"/>
    </source>
</evidence>
<dbReference type="SUPFAM" id="SSF56801">
    <property type="entry name" value="Acetyl-CoA synthetase-like"/>
    <property type="match status" value="1"/>
</dbReference>
<keyword evidence="3" id="KW-0547">Nucleotide-binding</keyword>
<dbReference type="GO" id="GO:0005524">
    <property type="term" value="F:ATP binding"/>
    <property type="evidence" value="ECO:0007669"/>
    <property type="project" value="UniProtKB-KW"/>
</dbReference>
<dbReference type="Pfam" id="PF13193">
    <property type="entry name" value="AMP-binding_C"/>
    <property type="match status" value="1"/>
</dbReference>
<protein>
    <recommendedName>
        <fullName evidence="1">acetate--CoA ligase</fullName>
        <ecNumber evidence="1">6.2.1.1</ecNumber>
    </recommendedName>
</protein>
<dbReference type="RefSeq" id="WP_424605479.1">
    <property type="nucleotide sequence ID" value="NZ_JBNAVA010000004.1"/>
</dbReference>
<dbReference type="InterPro" id="IPR042099">
    <property type="entry name" value="ANL_N_sf"/>
</dbReference>
<dbReference type="Pfam" id="PF00501">
    <property type="entry name" value="AMP-binding"/>
    <property type="match status" value="1"/>
</dbReference>
<dbReference type="PANTHER" id="PTHR24095">
    <property type="entry name" value="ACETYL-COENZYME A SYNTHETASE"/>
    <property type="match status" value="1"/>
</dbReference>
<dbReference type="InterPro" id="IPR025110">
    <property type="entry name" value="AMP-bd_C"/>
</dbReference>
<keyword evidence="2" id="KW-0436">Ligase</keyword>
<dbReference type="InterPro" id="IPR045851">
    <property type="entry name" value="AMP-bd_C_sf"/>
</dbReference>
<evidence type="ECO:0000313" key="8">
    <source>
        <dbReference type="EMBL" id="PMP71564.1"/>
    </source>
</evidence>
<dbReference type="EMBL" id="PNIN01000038">
    <property type="protein sequence ID" value="PMP71564.1"/>
    <property type="molecule type" value="Genomic_DNA"/>
</dbReference>
<evidence type="ECO:0000256" key="5">
    <source>
        <dbReference type="ARBA" id="ARBA00022990"/>
    </source>
</evidence>
<keyword evidence="4" id="KW-0067">ATP-binding</keyword>
<comment type="caution">
    <text evidence="8">The sequence shown here is derived from an EMBL/GenBank/DDBJ whole genome shotgun (WGS) entry which is preliminary data.</text>
</comment>
<evidence type="ECO:0000313" key="9">
    <source>
        <dbReference type="Proteomes" id="UP000242881"/>
    </source>
</evidence>
<dbReference type="EC" id="6.2.1.1" evidence="1"/>
<feature type="domain" description="AMP-binding enzyme C-terminal" evidence="7">
    <location>
        <begin position="531"/>
        <end position="608"/>
    </location>
</feature>
<evidence type="ECO:0000256" key="1">
    <source>
        <dbReference type="ARBA" id="ARBA00013275"/>
    </source>
</evidence>
<keyword evidence="5" id="KW-0007">Acetylation</keyword>
<evidence type="ECO:0000256" key="3">
    <source>
        <dbReference type="ARBA" id="ARBA00022741"/>
    </source>
</evidence>
<dbReference type="GO" id="GO:0006085">
    <property type="term" value="P:acetyl-CoA biosynthetic process"/>
    <property type="evidence" value="ECO:0007669"/>
    <property type="project" value="TreeGrafter"/>
</dbReference>
<gene>
    <name evidence="8" type="ORF">C0187_03440</name>
</gene>
<name>A0A2J6WME5_9BACT</name>
<evidence type="ECO:0000259" key="7">
    <source>
        <dbReference type="Pfam" id="PF13193"/>
    </source>
</evidence>
<dbReference type="GO" id="GO:0003987">
    <property type="term" value="F:acetate-CoA ligase activity"/>
    <property type="evidence" value="ECO:0007669"/>
    <property type="project" value="UniProtKB-EC"/>
</dbReference>
<organism evidence="8 9">
    <name type="scientific">Calditerrivibrio nitroreducens</name>
    <dbReference type="NCBI Taxonomy" id="477976"/>
    <lineage>
        <taxon>Bacteria</taxon>
        <taxon>Pseudomonadati</taxon>
        <taxon>Deferribacterota</taxon>
        <taxon>Deferribacteres</taxon>
        <taxon>Deferribacterales</taxon>
        <taxon>Calditerrivibrionaceae</taxon>
    </lineage>
</organism>
<dbReference type="InterPro" id="IPR000873">
    <property type="entry name" value="AMP-dep_synth/lig_dom"/>
</dbReference>
<reference evidence="8 9" key="1">
    <citation type="submission" date="2018-01" db="EMBL/GenBank/DDBJ databases">
        <title>Metagenomic assembled genomes from two thermal pools in the Uzon Caldera, Kamchatka, Russia.</title>
        <authorList>
            <person name="Wilkins L."/>
            <person name="Ettinger C."/>
        </authorList>
    </citation>
    <scope>NUCLEOTIDE SEQUENCE [LARGE SCALE GENOMIC DNA]</scope>
    <source>
        <strain evidence="8">ZAV-05</strain>
    </source>
</reference>
<dbReference type="AlphaFoldDB" id="A0A2J6WME5"/>
<sequence>MIYDRINEINQQYIRKVITRNILEDLYRLDTIKLFDYIGEKFLIWETPYNTILDIKHNPKFSFYVNGKLDPIHNLLGKHLNSNKKNKAAIIWRGSDYTERIFTYQSLHFEMLKFAYALKKLGVKKNDRILIYLPNVPEAVISMLAAIRIGAVHTLYHYSYSPDSLADRINDYQPSIIITTDYSLAGTEIDIKSKVDEALIKATHQPKHVVVVERIPKKTHMKPIRDLWYHDLLSDTDFKDASSLEKNIVDSNDPLFIMVTSTHFNEPKGMVYNIGGYLAWTHFIYTVLFDPDDNDTFWNTSDISWINGHSYGVYGPLLTGSTTVMFEDNITFENAKRFYGILERYKINKCYTTPRIMKTLMNADMKKKVYSPTSSLELLFLGGEPIEEEVLDWTYKNIANKKTPILNIYSVTELGGAITAQIPGFSEIKKDSVGVPFPGVHLGVYDSITKSKIEYPNLKGLLMLEYPIPSMCMKLCHEEDLFFKTFWKNYSNKYVFRTGDSAYFDEYNNFYLAGRVDNVIHISGKRINLSQVEEAINKNRFVKESAIVILNDEKRGDTMVAFCVLHRKVDESLHKRIMNEIHETILEELGEVVLPQEIKFVRVLPKGADGGILRDLLKEIAMQM</sequence>
<feature type="domain" description="AMP-dependent synthetase/ligase" evidence="6">
    <location>
        <begin position="83"/>
        <end position="452"/>
    </location>
</feature>
<proteinExistence type="predicted"/>
<dbReference type="PANTHER" id="PTHR24095:SF14">
    <property type="entry name" value="ACETYL-COENZYME A SYNTHETASE 1"/>
    <property type="match status" value="1"/>
</dbReference>
<evidence type="ECO:0000256" key="2">
    <source>
        <dbReference type="ARBA" id="ARBA00022598"/>
    </source>
</evidence>
<evidence type="ECO:0000259" key="6">
    <source>
        <dbReference type="Pfam" id="PF00501"/>
    </source>
</evidence>
<dbReference type="Gene3D" id="3.40.50.12780">
    <property type="entry name" value="N-terminal domain of ligase-like"/>
    <property type="match status" value="1"/>
</dbReference>
<dbReference type="Proteomes" id="UP000242881">
    <property type="component" value="Unassembled WGS sequence"/>
</dbReference>
<dbReference type="Gene3D" id="3.30.300.30">
    <property type="match status" value="1"/>
</dbReference>